<sequence>MKNLILLTFSSFFAISHCQAQKCSDDSDNLINGRCYKLVTQQLTYSDARGFCHQADPGYTLATVLDKSTANVLSVLAHSVFNSSNGGQFWIGLSRNSTGSPWTWDDKSSFGWSNFGTQLGQNYVAQSSTNSKWGTFGSTDKNYFVCSYDPASVPTTAKPLSSVTCLIMYDTQSLGIDQNAINSYKAYFNFAHLVASKLNDKTMLTGYIDNYGYSAGLNDHQNYPTDDFFDLRGIPFPIDGTDDDIDLDLKDVDGSLAAASWTPPVTDQTCMIFISAAPEAEYGGTTIKSTYSSFGTVVGVLVGGATSIPGLSIDTNVIAAPALSDSDADAVVSKLLELLPTA</sequence>
<dbReference type="Gene3D" id="3.10.100.10">
    <property type="entry name" value="Mannose-Binding Protein A, subunit A"/>
    <property type="match status" value="1"/>
</dbReference>
<dbReference type="eggNOG" id="KOG4297">
    <property type="taxonomic scope" value="Eukaryota"/>
</dbReference>
<keyword evidence="1" id="KW-0732">Signal</keyword>
<keyword evidence="6" id="KW-1267">Proteomics identification</keyword>
<accession>Q95XX5</accession>
<protein>
    <submittedName>
        <fullName evidence="3">C-type lectin domain-containing protein</fullName>
    </submittedName>
</protein>
<dbReference type="InterPro" id="IPR016186">
    <property type="entry name" value="C-type_lectin-like/link_sf"/>
</dbReference>
<evidence type="ECO:0000313" key="5">
    <source>
        <dbReference type="WormBase" id="Y54G2A.39b"/>
    </source>
</evidence>
<name>Q95XX5_CAEEL</name>
<dbReference type="InterPro" id="IPR016187">
    <property type="entry name" value="CTDL_fold"/>
</dbReference>
<dbReference type="AGR" id="WB:WBGene00043062"/>
<dbReference type="PaxDb" id="6239-Y54G2A.9"/>
<dbReference type="EMBL" id="BX284604">
    <property type="protein sequence ID" value="CCD83496.1"/>
    <property type="molecule type" value="Genomic_DNA"/>
</dbReference>
<dbReference type="Proteomes" id="UP000001940">
    <property type="component" value="Chromosome IV"/>
</dbReference>
<dbReference type="AlphaFoldDB" id="Q95XX5"/>
<dbReference type="PANTHER" id="PTHR23062">
    <property type="entry name" value="HYPOTHETICAL PROTEIN C.ELEGANS"/>
    <property type="match status" value="1"/>
</dbReference>
<evidence type="ECO:0000313" key="3">
    <source>
        <dbReference type="EMBL" id="CCD83496.1"/>
    </source>
</evidence>
<dbReference type="PANTHER" id="PTHR23062:SF3">
    <property type="entry name" value="ANF_RECEPTOR DOMAIN-CONTAINING PROTEIN-RELATED"/>
    <property type="match status" value="1"/>
</dbReference>
<feature type="domain" description="C-type lectin" evidence="2">
    <location>
        <begin position="31"/>
        <end position="147"/>
    </location>
</feature>
<dbReference type="PhylomeDB" id="Q95XX5"/>
<dbReference type="GeneID" id="3565458"/>
<evidence type="ECO:0000259" key="2">
    <source>
        <dbReference type="PROSITE" id="PS50041"/>
    </source>
</evidence>
<dbReference type="InterPro" id="IPR001304">
    <property type="entry name" value="C-type_lectin-like"/>
</dbReference>
<evidence type="ECO:0000256" key="1">
    <source>
        <dbReference type="SAM" id="SignalP"/>
    </source>
</evidence>
<dbReference type="UCSC" id="Y54G2A.9">
    <property type="organism name" value="c. elegans"/>
</dbReference>
<keyword evidence="4" id="KW-1185">Reference proteome</keyword>
<dbReference type="CTD" id="3565458"/>
<dbReference type="Bgee" id="WBGene00043062">
    <property type="expression patterns" value="Expressed in larva and 1 other cell type or tissue"/>
</dbReference>
<dbReference type="PROSITE" id="PS50041">
    <property type="entry name" value="C_TYPE_LECTIN_2"/>
    <property type="match status" value="1"/>
</dbReference>
<reference evidence="3 4" key="1">
    <citation type="journal article" date="1998" name="Science">
        <title>Genome sequence of the nematode C. elegans: a platform for investigating biology.</title>
        <authorList>
            <consortium name="The C. elegans sequencing consortium"/>
            <person name="Sulson J.E."/>
            <person name="Waterston R."/>
        </authorList>
    </citation>
    <scope>NUCLEOTIDE SEQUENCE [LARGE SCALE GENOMIC DNA]</scope>
    <source>
        <strain evidence="3 4">Bristol N2</strain>
    </source>
</reference>
<dbReference type="STRING" id="6239.Y54G2A.39b.1"/>
<dbReference type="HOGENOM" id="CLU_045737_0_0_1"/>
<dbReference type="ExpressionAtlas" id="Q95XX5">
    <property type="expression patterns" value="baseline and differential"/>
</dbReference>
<gene>
    <name evidence="3 5" type="primary">clec-80</name>
    <name evidence="3" type="ORF">CELE_Y54G2A.39</name>
    <name evidence="5" type="ORF">Y54G2A.39</name>
</gene>
<feature type="signal peptide" evidence="1">
    <location>
        <begin position="1"/>
        <end position="20"/>
    </location>
</feature>
<proteinExistence type="evidence at protein level"/>
<evidence type="ECO:0000313" key="4">
    <source>
        <dbReference type="Proteomes" id="UP000001940"/>
    </source>
</evidence>
<dbReference type="InParanoid" id="Q95XX5"/>
<dbReference type="Pfam" id="PF00059">
    <property type="entry name" value="Lectin_C"/>
    <property type="match status" value="1"/>
</dbReference>
<dbReference type="RefSeq" id="NP_001368082.1">
    <property type="nucleotide sequence ID" value="NM_001380111.2"/>
</dbReference>
<feature type="chain" id="PRO_5004322270" evidence="1">
    <location>
        <begin position="21"/>
        <end position="342"/>
    </location>
</feature>
<dbReference type="SMR" id="Q95XX5"/>
<dbReference type="WormBase" id="Y54G2A.39b">
    <property type="protein sequence ID" value="CE27497"/>
    <property type="gene ID" value="WBGene00043062"/>
    <property type="gene designation" value="clec-80"/>
</dbReference>
<dbReference type="CDD" id="cd00037">
    <property type="entry name" value="CLECT"/>
    <property type="match status" value="1"/>
</dbReference>
<dbReference type="SUPFAM" id="SSF56436">
    <property type="entry name" value="C-type lectin-like"/>
    <property type="match status" value="1"/>
</dbReference>
<dbReference type="FunCoup" id="Q95XX5">
    <property type="interactions" value="1"/>
</dbReference>
<dbReference type="SMART" id="SM00034">
    <property type="entry name" value="CLECT"/>
    <property type="match status" value="1"/>
</dbReference>
<organism evidence="3 4">
    <name type="scientific">Caenorhabditis elegans</name>
    <dbReference type="NCBI Taxonomy" id="6239"/>
    <lineage>
        <taxon>Eukaryota</taxon>
        <taxon>Metazoa</taxon>
        <taxon>Ecdysozoa</taxon>
        <taxon>Nematoda</taxon>
        <taxon>Chromadorea</taxon>
        <taxon>Rhabditida</taxon>
        <taxon>Rhabditina</taxon>
        <taxon>Rhabditomorpha</taxon>
        <taxon>Rhabditoidea</taxon>
        <taxon>Rhabditidae</taxon>
        <taxon>Peloderinae</taxon>
        <taxon>Caenorhabditis</taxon>
    </lineage>
</organism>
<evidence type="ECO:0007829" key="6">
    <source>
        <dbReference type="PeptideAtlas" id="Q95XX5"/>
    </source>
</evidence>
<dbReference type="OrthoDB" id="5862733at2759"/>
<dbReference type="PeptideAtlas" id="Q95XX5"/>